<sequence length="507" mass="57109">MKINNYSATLDEKMSEFDMWVTPSLGEIRDTPQFRTNLEQLKKGFDYMADITKNFADVSHCSSFALATNVLTYLSDKDDGTAKDILDSICNVLLLATGKTDNNLKCQFPLMLRNQIGISTYPQKMNGGRWKDKDIPRAFSMTDVTKTIVQLTGQDDYRRIFVESYFHLIVSDEDYAKQLWSLGNAYVSQKEVGTADALISSIVIFQSRGSITATQGHIPETILRSYMADWGLRAGTDFNTQDVEVGEILGDLPVDKKLKKRKYDFIVPFQSRKSGAKVFIQSQFYAGDSGSVSHKVVDQTDSTREVTLKKYPDAVFIEYLDGAGYFSSLNGDLRKMLAKPTTKDFIQIRTAPLKLRRALQGIMFLTPLEIEHAVIRTSGKENEIYQLLRDEGYIDEEIRRALSASVTENNIVAYGEHCYKISPDRVEIVRKYCLLDIIANYGAPVSIGNEPGCLFVAGFETSWGLPQNETIKIAQEVFPGLGELWSNVQDAFDDIQWLINKGFVIAK</sequence>
<gene>
    <name evidence="1" type="ORF">B5G26_07330</name>
</gene>
<evidence type="ECO:0000313" key="2">
    <source>
        <dbReference type="Proteomes" id="UP000195455"/>
    </source>
</evidence>
<name>A0A1Y3U373_9FIRM</name>
<dbReference type="AlphaFoldDB" id="A0A1Y3U373"/>
<organism evidence="1 2">
    <name type="scientific">Anaerotignum lactatifermentans</name>
    <dbReference type="NCBI Taxonomy" id="160404"/>
    <lineage>
        <taxon>Bacteria</taxon>
        <taxon>Bacillati</taxon>
        <taxon>Bacillota</taxon>
        <taxon>Clostridia</taxon>
        <taxon>Lachnospirales</taxon>
        <taxon>Anaerotignaceae</taxon>
        <taxon>Anaerotignum</taxon>
    </lineage>
</organism>
<dbReference type="EMBL" id="NFHM01000009">
    <property type="protein sequence ID" value="OUN43176.1"/>
    <property type="molecule type" value="Genomic_DNA"/>
</dbReference>
<reference evidence="2" key="1">
    <citation type="submission" date="2017-04" db="EMBL/GenBank/DDBJ databases">
        <title>Function of individual gut microbiota members based on whole genome sequencing of pure cultures obtained from chicken caecum.</title>
        <authorList>
            <person name="Medvecky M."/>
            <person name="Cejkova D."/>
            <person name="Polansky O."/>
            <person name="Karasova D."/>
            <person name="Kubasova T."/>
            <person name="Cizek A."/>
            <person name="Rychlik I."/>
        </authorList>
    </citation>
    <scope>NUCLEOTIDE SEQUENCE [LARGE SCALE GENOMIC DNA]</scope>
    <source>
        <strain evidence="2">An75</strain>
    </source>
</reference>
<dbReference type="RefSeq" id="WP_087989246.1">
    <property type="nucleotide sequence ID" value="NZ_JBKYBB010000021.1"/>
</dbReference>
<protein>
    <submittedName>
        <fullName evidence="1">Uncharacterized protein</fullName>
    </submittedName>
</protein>
<evidence type="ECO:0000313" key="1">
    <source>
        <dbReference type="EMBL" id="OUN43176.1"/>
    </source>
</evidence>
<dbReference type="Proteomes" id="UP000195455">
    <property type="component" value="Unassembled WGS sequence"/>
</dbReference>
<comment type="caution">
    <text evidence="1">The sequence shown here is derived from an EMBL/GenBank/DDBJ whole genome shotgun (WGS) entry which is preliminary data.</text>
</comment>
<proteinExistence type="predicted"/>
<accession>A0A1Y3U373</accession>